<dbReference type="AlphaFoldDB" id="U6L2J3"/>
<dbReference type="Proteomes" id="UP000030747">
    <property type="component" value="Unassembled WGS sequence"/>
</dbReference>
<dbReference type="VEuPathDB" id="ToxoDB:ETH_00043840"/>
<dbReference type="RefSeq" id="XP_013235145.1">
    <property type="nucleotide sequence ID" value="XM_013379691.1"/>
</dbReference>
<evidence type="ECO:0000313" key="2">
    <source>
        <dbReference type="EMBL" id="CDJ44396.1"/>
    </source>
</evidence>
<dbReference type="VEuPathDB" id="ToxoDB:ETH2_0300800"/>
<feature type="non-terminal residue" evidence="2">
    <location>
        <position position="104"/>
    </location>
</feature>
<protein>
    <submittedName>
        <fullName evidence="2">Uncharacterized protein</fullName>
    </submittedName>
</protein>
<evidence type="ECO:0000256" key="1">
    <source>
        <dbReference type="ARBA" id="ARBA00006315"/>
    </source>
</evidence>
<dbReference type="Pfam" id="PF01875">
    <property type="entry name" value="Memo"/>
    <property type="match status" value="1"/>
</dbReference>
<dbReference type="EMBL" id="HG677023">
    <property type="protein sequence ID" value="CDJ44396.1"/>
    <property type="molecule type" value="Genomic_DNA"/>
</dbReference>
<reference evidence="2" key="1">
    <citation type="submission" date="2013-10" db="EMBL/GenBank/DDBJ databases">
        <title>Genomic analysis of the causative agents of coccidiosis in chickens.</title>
        <authorList>
            <person name="Reid A.J."/>
            <person name="Blake D."/>
            <person name="Billington K."/>
            <person name="Browne H."/>
            <person name="Dunn M."/>
            <person name="Hung S."/>
            <person name="Kawahara F."/>
            <person name="Miranda-Saavedra D."/>
            <person name="Mourier T."/>
            <person name="Nagra H."/>
            <person name="Otto T.D."/>
            <person name="Rawlings N."/>
            <person name="Sanchez A."/>
            <person name="Sanders M."/>
            <person name="Subramaniam C."/>
            <person name="Tay Y."/>
            <person name="Dear P."/>
            <person name="Doerig C."/>
            <person name="Gruber A."/>
            <person name="Parkinson J."/>
            <person name="Shirley M."/>
            <person name="Wan K.L."/>
            <person name="Berriman M."/>
            <person name="Tomley F."/>
            <person name="Pain A."/>
        </authorList>
    </citation>
    <scope>NUCLEOTIDE SEQUENCE [LARGE SCALE GENOMIC DNA]</scope>
    <source>
        <strain evidence="2">Houghton</strain>
    </source>
</reference>
<gene>
    <name evidence="2" type="ORF">ETH_00043840</name>
</gene>
<dbReference type="NCBIfam" id="TIGR04336">
    <property type="entry name" value="AmmeMemoSam_B"/>
    <property type="match status" value="1"/>
</dbReference>
<dbReference type="InterPro" id="IPR002737">
    <property type="entry name" value="MEMO1_fam"/>
</dbReference>
<dbReference type="PANTHER" id="PTHR11060">
    <property type="entry name" value="PROTEIN MEMO1"/>
    <property type="match status" value="1"/>
</dbReference>
<dbReference type="GeneID" id="25257807"/>
<sequence>MQALQRRVKRVLLLAPWHQEGFGLLLPPEEFTAFSTPIGSVPLDGEVLRALLSTGLYDTVPAAAEKDEHSIALQIPFLKTVLPEGTLLVPVYVGRLFKEDLSMY</sequence>
<dbReference type="PANTHER" id="PTHR11060:SF0">
    <property type="entry name" value="PROTEIN MEMO1"/>
    <property type="match status" value="1"/>
</dbReference>
<reference evidence="2" key="2">
    <citation type="submission" date="2013-10" db="EMBL/GenBank/DDBJ databases">
        <authorList>
            <person name="Aslett M."/>
        </authorList>
    </citation>
    <scope>NUCLEOTIDE SEQUENCE [LARGE SCALE GENOMIC DNA]</scope>
    <source>
        <strain evidence="2">Houghton</strain>
    </source>
</reference>
<evidence type="ECO:0000313" key="3">
    <source>
        <dbReference type="Proteomes" id="UP000030747"/>
    </source>
</evidence>
<name>U6L2J3_EIMTE</name>
<accession>U6L2J3</accession>
<proteinExistence type="inferred from homology"/>
<keyword evidence="3" id="KW-1185">Reference proteome</keyword>
<dbReference type="Gene3D" id="3.40.830.10">
    <property type="entry name" value="LigB-like"/>
    <property type="match status" value="1"/>
</dbReference>
<dbReference type="OrthoDB" id="417112at2759"/>
<organism evidence="2 3">
    <name type="scientific">Eimeria tenella</name>
    <name type="common">Coccidian parasite</name>
    <dbReference type="NCBI Taxonomy" id="5802"/>
    <lineage>
        <taxon>Eukaryota</taxon>
        <taxon>Sar</taxon>
        <taxon>Alveolata</taxon>
        <taxon>Apicomplexa</taxon>
        <taxon>Conoidasida</taxon>
        <taxon>Coccidia</taxon>
        <taxon>Eucoccidiorida</taxon>
        <taxon>Eimeriorina</taxon>
        <taxon>Eimeriidae</taxon>
        <taxon>Eimeria</taxon>
    </lineage>
</organism>
<comment type="similarity">
    <text evidence="1">Belongs to the MEMO1 family.</text>
</comment>